<accession>A0A9X2CIX2</accession>
<dbReference type="SUPFAM" id="SSF55166">
    <property type="entry name" value="Hedgehog/DD-peptidase"/>
    <property type="match status" value="1"/>
</dbReference>
<evidence type="ECO:0000256" key="1">
    <source>
        <dbReference type="ARBA" id="ARBA00022670"/>
    </source>
</evidence>
<dbReference type="Gene3D" id="3.30.1380.10">
    <property type="match status" value="1"/>
</dbReference>
<evidence type="ECO:0000256" key="2">
    <source>
        <dbReference type="ARBA" id="ARBA00022723"/>
    </source>
</evidence>
<feature type="chain" id="PRO_5040827435" evidence="10">
    <location>
        <begin position="24"/>
        <end position="282"/>
    </location>
</feature>
<evidence type="ECO:0000256" key="7">
    <source>
        <dbReference type="ARBA" id="ARBA00023049"/>
    </source>
</evidence>
<feature type="compositionally biased region" description="Basic residues" evidence="9">
    <location>
        <begin position="259"/>
        <end position="270"/>
    </location>
</feature>
<dbReference type="NCBIfam" id="NF006947">
    <property type="entry name" value="PRK09429.1"/>
    <property type="match status" value="1"/>
</dbReference>
<evidence type="ECO:0000256" key="5">
    <source>
        <dbReference type="ARBA" id="ARBA00022801"/>
    </source>
</evidence>
<evidence type="ECO:0000313" key="12">
    <source>
        <dbReference type="Proteomes" id="UP001139293"/>
    </source>
</evidence>
<feature type="region of interest" description="Disordered" evidence="9">
    <location>
        <begin position="249"/>
        <end position="282"/>
    </location>
</feature>
<evidence type="ECO:0000256" key="8">
    <source>
        <dbReference type="PIRSR" id="PIRSR018455-2"/>
    </source>
</evidence>
<keyword evidence="1" id="KW-0645">Protease</keyword>
<protein>
    <submittedName>
        <fullName evidence="11">Penicillin-insensitive murein endopeptidase</fullName>
        <ecNumber evidence="11">3.4.-.-</ecNumber>
    </submittedName>
</protein>
<feature type="disulfide bond" evidence="8">
    <location>
        <begin position="190"/>
        <end position="238"/>
    </location>
</feature>
<gene>
    <name evidence="11" type="primary">mepA</name>
    <name evidence="11" type="ORF">L2740_15215</name>
</gene>
<sequence>MMRRHLRLLALLGATISSSSLSANPWEEIDTPYGENAGAIGSYANGCLQGGQALPLTGDGYQVLRTERQRYYGHSTLVEFVSDYASELKLQGLDDVLIADMSMPRGGNFTHGHSSHQIGLDVDIWFKQATKPLTKTEREQPKPLKLVDKKKFLLDTQIWSDAQTQMVQTAAEDKRVARIFVSPVIKQHLCDLKLTDDSWLKKVRPWWGHTYHMHVRLHCPKGDTLCQNQAPIAAGNGCNELSWWKQQLTGAPAPQPKKPAAKPKKNKTKVKPQQCSSILTAK</sequence>
<keyword evidence="4" id="KW-0574">Periplasm</keyword>
<feature type="disulfide bond" evidence="8">
    <location>
        <begin position="219"/>
        <end position="226"/>
    </location>
</feature>
<keyword evidence="3 10" id="KW-0732">Signal</keyword>
<dbReference type="RefSeq" id="WP_248950972.1">
    <property type="nucleotide sequence ID" value="NZ_JAKILB010000010.1"/>
</dbReference>
<dbReference type="GO" id="GO:0030288">
    <property type="term" value="C:outer membrane-bounded periplasmic space"/>
    <property type="evidence" value="ECO:0007669"/>
    <property type="project" value="InterPro"/>
</dbReference>
<dbReference type="InterPro" id="IPR005073">
    <property type="entry name" value="Peptidase_M74"/>
</dbReference>
<dbReference type="InterPro" id="IPR009045">
    <property type="entry name" value="Zn_M74/Hedgehog-like"/>
</dbReference>
<dbReference type="Pfam" id="PF03411">
    <property type="entry name" value="Peptidase_M74"/>
    <property type="match status" value="1"/>
</dbReference>
<keyword evidence="8" id="KW-1015">Disulfide bond</keyword>
<evidence type="ECO:0000313" key="11">
    <source>
        <dbReference type="EMBL" id="MCL1139894.1"/>
    </source>
</evidence>
<keyword evidence="2" id="KW-0479">Metal-binding</keyword>
<evidence type="ECO:0000256" key="6">
    <source>
        <dbReference type="ARBA" id="ARBA00022833"/>
    </source>
</evidence>
<reference evidence="11" key="1">
    <citation type="submission" date="2022-01" db="EMBL/GenBank/DDBJ databases">
        <title>Whole genome-based taxonomy of the Shewanellaceae.</title>
        <authorList>
            <person name="Martin-Rodriguez A.J."/>
        </authorList>
    </citation>
    <scope>NUCLEOTIDE SEQUENCE</scope>
    <source>
        <strain evidence="11">KCTC 23973</strain>
    </source>
</reference>
<organism evidence="11 12">
    <name type="scientific">Shewanella pneumatophori</name>
    <dbReference type="NCBI Taxonomy" id="314092"/>
    <lineage>
        <taxon>Bacteria</taxon>
        <taxon>Pseudomonadati</taxon>
        <taxon>Pseudomonadota</taxon>
        <taxon>Gammaproteobacteria</taxon>
        <taxon>Alteromonadales</taxon>
        <taxon>Shewanellaceae</taxon>
        <taxon>Shewanella</taxon>
    </lineage>
</organism>
<dbReference type="EC" id="3.4.-.-" evidence="11"/>
<feature type="disulfide bond" evidence="8">
    <location>
        <begin position="47"/>
        <end position="275"/>
    </location>
</feature>
<keyword evidence="6" id="KW-0862">Zinc</keyword>
<evidence type="ECO:0000256" key="9">
    <source>
        <dbReference type="SAM" id="MobiDB-lite"/>
    </source>
</evidence>
<dbReference type="EMBL" id="JAKILB010000010">
    <property type="protein sequence ID" value="MCL1139894.1"/>
    <property type="molecule type" value="Genomic_DNA"/>
</dbReference>
<dbReference type="GO" id="GO:0004252">
    <property type="term" value="F:serine-type endopeptidase activity"/>
    <property type="evidence" value="ECO:0007669"/>
    <property type="project" value="InterPro"/>
</dbReference>
<keyword evidence="12" id="KW-1185">Reference proteome</keyword>
<dbReference type="PIRSF" id="PIRSF018455">
    <property type="entry name" value="MepA"/>
    <property type="match status" value="1"/>
</dbReference>
<evidence type="ECO:0000256" key="3">
    <source>
        <dbReference type="ARBA" id="ARBA00022729"/>
    </source>
</evidence>
<comment type="caution">
    <text evidence="11">The sequence shown here is derived from an EMBL/GenBank/DDBJ whole genome shotgun (WGS) entry which is preliminary data.</text>
</comment>
<evidence type="ECO:0000256" key="4">
    <source>
        <dbReference type="ARBA" id="ARBA00022764"/>
    </source>
</evidence>
<dbReference type="GO" id="GO:0046872">
    <property type="term" value="F:metal ion binding"/>
    <property type="evidence" value="ECO:0007669"/>
    <property type="project" value="UniProtKB-KW"/>
</dbReference>
<feature type="signal peptide" evidence="10">
    <location>
        <begin position="1"/>
        <end position="23"/>
    </location>
</feature>
<dbReference type="Proteomes" id="UP001139293">
    <property type="component" value="Unassembled WGS sequence"/>
</dbReference>
<name>A0A9X2CIX2_9GAMM</name>
<proteinExistence type="predicted"/>
<keyword evidence="5 11" id="KW-0378">Hydrolase</keyword>
<dbReference type="GO" id="GO:0008237">
    <property type="term" value="F:metallopeptidase activity"/>
    <property type="evidence" value="ECO:0007669"/>
    <property type="project" value="UniProtKB-KW"/>
</dbReference>
<dbReference type="AlphaFoldDB" id="A0A9X2CIX2"/>
<evidence type="ECO:0000256" key="10">
    <source>
        <dbReference type="SAM" id="SignalP"/>
    </source>
</evidence>
<dbReference type="GO" id="GO:0006508">
    <property type="term" value="P:proteolysis"/>
    <property type="evidence" value="ECO:0007669"/>
    <property type="project" value="UniProtKB-KW"/>
</dbReference>
<keyword evidence="7" id="KW-0482">Metalloprotease</keyword>